<dbReference type="EMBL" id="WHLY01000002">
    <property type="protein sequence ID" value="MPR33966.1"/>
    <property type="molecule type" value="Genomic_DNA"/>
</dbReference>
<dbReference type="InterPro" id="IPR034660">
    <property type="entry name" value="DinB/YfiT-like"/>
</dbReference>
<accession>A0A7C9F669</accession>
<gene>
    <name evidence="2" type="ORF">GBK04_11440</name>
</gene>
<evidence type="ECO:0000259" key="1">
    <source>
        <dbReference type="Pfam" id="PF12867"/>
    </source>
</evidence>
<name>A0A7C9F669_9BACT</name>
<comment type="caution">
    <text evidence="2">The sequence shown here is derived from an EMBL/GenBank/DDBJ whole genome shotgun (WGS) entry which is preliminary data.</text>
</comment>
<dbReference type="AlphaFoldDB" id="A0A7C9F669"/>
<dbReference type="SUPFAM" id="SSF109854">
    <property type="entry name" value="DinB/YfiT-like putative metalloenzymes"/>
    <property type="match status" value="1"/>
</dbReference>
<reference evidence="2 3" key="1">
    <citation type="submission" date="2019-10" db="EMBL/GenBank/DDBJ databases">
        <title>Draft Genome Sequence of Cytophagaceae sp. SJW1-29.</title>
        <authorList>
            <person name="Choi A."/>
        </authorList>
    </citation>
    <scope>NUCLEOTIDE SEQUENCE [LARGE SCALE GENOMIC DNA]</scope>
    <source>
        <strain evidence="2 3">SJW1-29</strain>
    </source>
</reference>
<evidence type="ECO:0000313" key="3">
    <source>
        <dbReference type="Proteomes" id="UP000479293"/>
    </source>
</evidence>
<dbReference type="Pfam" id="PF12867">
    <property type="entry name" value="DinB_2"/>
    <property type="match status" value="1"/>
</dbReference>
<dbReference type="RefSeq" id="WP_152759775.1">
    <property type="nucleotide sequence ID" value="NZ_WHLY01000002.1"/>
</dbReference>
<dbReference type="InterPro" id="IPR024775">
    <property type="entry name" value="DinB-like"/>
</dbReference>
<evidence type="ECO:0000313" key="2">
    <source>
        <dbReference type="EMBL" id="MPR33966.1"/>
    </source>
</evidence>
<keyword evidence="3" id="KW-1185">Reference proteome</keyword>
<feature type="domain" description="DinB-like" evidence="1">
    <location>
        <begin position="46"/>
        <end position="160"/>
    </location>
</feature>
<proteinExistence type="predicted"/>
<sequence length="177" mass="20399">MERKEALLKIAGSLILTTGEKPGFPPADVSFLDDYVHRWQNALPYSLKVLDKMPEALFDYRPTPKQMSFGKQYTHAAYWNTFFIGMIVGQGPLNEPAETTKAAIRDYYTACHNHCTALIRELTNQQLEGTGYGDNAYWQKHSGWDLLLRAFMHVAHHRAETLVYLRLNDIEPPFFEF</sequence>
<organism evidence="2 3">
    <name type="scientific">Salmonirosea aquatica</name>
    <dbReference type="NCBI Taxonomy" id="2654236"/>
    <lineage>
        <taxon>Bacteria</taxon>
        <taxon>Pseudomonadati</taxon>
        <taxon>Bacteroidota</taxon>
        <taxon>Cytophagia</taxon>
        <taxon>Cytophagales</taxon>
        <taxon>Spirosomataceae</taxon>
        <taxon>Salmonirosea</taxon>
    </lineage>
</organism>
<dbReference type="Proteomes" id="UP000479293">
    <property type="component" value="Unassembled WGS sequence"/>
</dbReference>
<protein>
    <recommendedName>
        <fullName evidence="1">DinB-like domain-containing protein</fullName>
    </recommendedName>
</protein>
<dbReference type="Gene3D" id="1.20.120.450">
    <property type="entry name" value="dinb family like domain"/>
    <property type="match status" value="1"/>
</dbReference>